<name>A0A1Q9D051_SYMMI</name>
<feature type="signal peptide" evidence="3">
    <location>
        <begin position="1"/>
        <end position="27"/>
    </location>
</feature>
<gene>
    <name evidence="5" type="ORF">AK812_SmicGene30106</name>
</gene>
<dbReference type="Gene3D" id="2.60.40.790">
    <property type="match status" value="1"/>
</dbReference>
<dbReference type="Pfam" id="PF00011">
    <property type="entry name" value="HSP20"/>
    <property type="match status" value="1"/>
</dbReference>
<dbReference type="AlphaFoldDB" id="A0A1Q9D051"/>
<evidence type="ECO:0000256" key="3">
    <source>
        <dbReference type="SAM" id="SignalP"/>
    </source>
</evidence>
<comment type="caution">
    <text evidence="5">The sequence shown here is derived from an EMBL/GenBank/DDBJ whole genome shotgun (WGS) entry which is preliminary data.</text>
</comment>
<dbReference type="InterPro" id="IPR008978">
    <property type="entry name" value="HSP20-like_chaperone"/>
</dbReference>
<evidence type="ECO:0000259" key="4">
    <source>
        <dbReference type="PROSITE" id="PS01031"/>
    </source>
</evidence>
<feature type="chain" id="PRO_5012096152" description="SHSP domain-containing protein" evidence="3">
    <location>
        <begin position="28"/>
        <end position="590"/>
    </location>
</feature>
<feature type="domain" description="SHSP" evidence="4">
    <location>
        <begin position="107"/>
        <end position="217"/>
    </location>
</feature>
<protein>
    <recommendedName>
        <fullName evidence="4">SHSP domain-containing protein</fullName>
    </recommendedName>
</protein>
<dbReference type="CDD" id="cd06464">
    <property type="entry name" value="ACD_sHsps-like"/>
    <property type="match status" value="1"/>
</dbReference>
<keyword evidence="6" id="KW-1185">Reference proteome</keyword>
<evidence type="ECO:0000313" key="5">
    <source>
        <dbReference type="EMBL" id="OLP88543.1"/>
    </source>
</evidence>
<organism evidence="5 6">
    <name type="scientific">Symbiodinium microadriaticum</name>
    <name type="common">Dinoflagellate</name>
    <name type="synonym">Zooxanthella microadriatica</name>
    <dbReference type="NCBI Taxonomy" id="2951"/>
    <lineage>
        <taxon>Eukaryota</taxon>
        <taxon>Sar</taxon>
        <taxon>Alveolata</taxon>
        <taxon>Dinophyceae</taxon>
        <taxon>Suessiales</taxon>
        <taxon>Symbiodiniaceae</taxon>
        <taxon>Symbiodinium</taxon>
    </lineage>
</organism>
<keyword evidence="3" id="KW-0732">Signal</keyword>
<dbReference type="Proteomes" id="UP000186817">
    <property type="component" value="Unassembled WGS sequence"/>
</dbReference>
<dbReference type="OrthoDB" id="423144at2759"/>
<dbReference type="PROSITE" id="PS01031">
    <property type="entry name" value="SHSP"/>
    <property type="match status" value="1"/>
</dbReference>
<dbReference type="SUPFAM" id="SSF49764">
    <property type="entry name" value="HSP20-like chaperones"/>
    <property type="match status" value="1"/>
</dbReference>
<reference evidence="5 6" key="1">
    <citation type="submission" date="2016-02" db="EMBL/GenBank/DDBJ databases">
        <title>Genome analysis of coral dinoflagellate symbionts highlights evolutionary adaptations to a symbiotic lifestyle.</title>
        <authorList>
            <person name="Aranda M."/>
            <person name="Li Y."/>
            <person name="Liew Y.J."/>
            <person name="Baumgarten S."/>
            <person name="Simakov O."/>
            <person name="Wilson M."/>
            <person name="Piel J."/>
            <person name="Ashoor H."/>
            <person name="Bougouffa S."/>
            <person name="Bajic V.B."/>
            <person name="Ryu T."/>
            <person name="Ravasi T."/>
            <person name="Bayer T."/>
            <person name="Micklem G."/>
            <person name="Kim H."/>
            <person name="Bhak J."/>
            <person name="Lajeunesse T.C."/>
            <person name="Voolstra C.R."/>
        </authorList>
    </citation>
    <scope>NUCLEOTIDE SEQUENCE [LARGE SCALE GENOMIC DNA]</scope>
    <source>
        <strain evidence="5 6">CCMP2467</strain>
    </source>
</reference>
<proteinExistence type="inferred from homology"/>
<dbReference type="InterPro" id="IPR002068">
    <property type="entry name" value="A-crystallin/Hsp20_dom"/>
</dbReference>
<evidence type="ECO:0000256" key="1">
    <source>
        <dbReference type="PROSITE-ProRule" id="PRU00285"/>
    </source>
</evidence>
<sequence>MASYSDASLRPSCCWILLPLLLRCTLSQTDMDDFLFHPGKPVVINLGPLMESDLGQALHEMLAGPGPRTGSNHQLLAQGPSAEGPLEFQQPDLFRGLLKGFGAHLVPAMQSGSGGFQTSVTNGHFRLRASLPGYSMHRSGEGDEPLNVKVVGDTLVVQGQKTTGQMVTSFQRSFPLPFLPDASKVSVNYSAQDGALLVDVPPKPGQKARAAEDMELPEMEEIQPPEEVRDLFDILGGPQMTVAFADAQRRGAKDFHSRLRGGLHPTSLMGGLRRMPSGAMPMDPFGSLWQELSDMPEPMWREEVETESEGPEETSSTTRALPVARAAEQNQAGASPVVVQPAKVAKPFWRLASTADLSRNEYLDIVSPQGVELGKIGGGFVEFSSKGDASEDQCSYKAELHVAWFALGMVLCARTQPLKCGHLLSDCEVAIRAITGEGTDCAMHGLVCEIRAKRAQLLRFGVATILHWVRSHEKRPPKWVPWSGAAPALQQARNDEADDCATLEGVCLRRCALRGPWHDRRVAAKAWAFAAIHLAAAAAESPSPKKLQLPVAVLQEDCAQTQMGSQEQVLRCHIQPESVKSVHINVIDEL</sequence>
<evidence type="ECO:0000313" key="6">
    <source>
        <dbReference type="Proteomes" id="UP000186817"/>
    </source>
</evidence>
<accession>A0A1Q9D051</accession>
<dbReference type="EMBL" id="LSRX01000807">
    <property type="protein sequence ID" value="OLP88543.1"/>
    <property type="molecule type" value="Genomic_DNA"/>
</dbReference>
<evidence type="ECO:0000256" key="2">
    <source>
        <dbReference type="RuleBase" id="RU003616"/>
    </source>
</evidence>
<comment type="similarity">
    <text evidence="1 2">Belongs to the small heat shock protein (HSP20) family.</text>
</comment>